<keyword evidence="1" id="KW-1133">Transmembrane helix</keyword>
<feature type="transmembrane region" description="Helical" evidence="1">
    <location>
        <begin position="211"/>
        <end position="231"/>
    </location>
</feature>
<dbReference type="RefSeq" id="WP_192757568.1">
    <property type="nucleotide sequence ID" value="NZ_JADBDZ010000001.1"/>
</dbReference>
<dbReference type="EMBL" id="JADBDZ010000001">
    <property type="protein sequence ID" value="MBE1530578.1"/>
    <property type="molecule type" value="Genomic_DNA"/>
</dbReference>
<accession>A0ABR9JJ81</accession>
<evidence type="ECO:0000313" key="3">
    <source>
        <dbReference type="Proteomes" id="UP000627838"/>
    </source>
</evidence>
<feature type="transmembrane region" description="Helical" evidence="1">
    <location>
        <begin position="111"/>
        <end position="135"/>
    </location>
</feature>
<feature type="transmembrane region" description="Helical" evidence="1">
    <location>
        <begin position="52"/>
        <end position="71"/>
    </location>
</feature>
<organism evidence="2 3">
    <name type="scientific">Actinomadura algeriensis</name>
    <dbReference type="NCBI Taxonomy" id="1679523"/>
    <lineage>
        <taxon>Bacteria</taxon>
        <taxon>Bacillati</taxon>
        <taxon>Actinomycetota</taxon>
        <taxon>Actinomycetes</taxon>
        <taxon>Streptosporangiales</taxon>
        <taxon>Thermomonosporaceae</taxon>
        <taxon>Actinomadura</taxon>
    </lineage>
</organism>
<feature type="transmembrane region" description="Helical" evidence="1">
    <location>
        <begin position="78"/>
        <end position="99"/>
    </location>
</feature>
<gene>
    <name evidence="2" type="ORF">H4W34_000411</name>
</gene>
<protein>
    <recommendedName>
        <fullName evidence="4">Integral membrane protein</fullName>
    </recommendedName>
</protein>
<keyword evidence="1" id="KW-0812">Transmembrane</keyword>
<proteinExistence type="predicted"/>
<comment type="caution">
    <text evidence="2">The sequence shown here is derived from an EMBL/GenBank/DDBJ whole genome shotgun (WGS) entry which is preliminary data.</text>
</comment>
<evidence type="ECO:0000313" key="2">
    <source>
        <dbReference type="EMBL" id="MBE1530578.1"/>
    </source>
</evidence>
<reference evidence="2 3" key="1">
    <citation type="submission" date="2020-10" db="EMBL/GenBank/DDBJ databases">
        <title>Sequencing the genomes of 1000 actinobacteria strains.</title>
        <authorList>
            <person name="Klenk H.-P."/>
        </authorList>
    </citation>
    <scope>NUCLEOTIDE SEQUENCE [LARGE SCALE GENOMIC DNA]</scope>
    <source>
        <strain evidence="2 3">DSM 46744</strain>
    </source>
</reference>
<feature type="transmembrane region" description="Helical" evidence="1">
    <location>
        <begin position="184"/>
        <end position="204"/>
    </location>
</feature>
<evidence type="ECO:0008006" key="4">
    <source>
        <dbReference type="Google" id="ProtNLM"/>
    </source>
</evidence>
<keyword evidence="1" id="KW-0472">Membrane</keyword>
<keyword evidence="3" id="KW-1185">Reference proteome</keyword>
<feature type="transmembrane region" description="Helical" evidence="1">
    <location>
        <begin position="156"/>
        <end position="178"/>
    </location>
</feature>
<sequence>MSDRSRAAAWTDTMFLGAVPGRRGRVLQVVLFLGAFFAAVRSVDAVSGGDPRVVVVAAGLALSLLMTGLAVHGWRVALCVRAAWVFPVTLLSSGVAMVVDTERRGADYGGAYAGLLGPALTVAGLAGGVLCGYTLARMNASPGGGVRAGGDSPEPWMRALGVVLLLGASHFAVQLVGAVPDGDWRRLVASVGYGTALLLGGLGLNGVHVGLSIRLVWLFPATMAVLGLAMIMDPDYGDPAWSGAAAIGTSVVQFGTAMVVAGLAGGVLYVSAVAERTPRRH</sequence>
<dbReference type="Proteomes" id="UP000627838">
    <property type="component" value="Unassembled WGS sequence"/>
</dbReference>
<evidence type="ECO:0000256" key="1">
    <source>
        <dbReference type="SAM" id="Phobius"/>
    </source>
</evidence>
<name>A0ABR9JJ81_9ACTN</name>
<feature type="transmembrane region" description="Helical" evidence="1">
    <location>
        <begin position="251"/>
        <end position="274"/>
    </location>
</feature>